<evidence type="ECO:0000313" key="1">
    <source>
        <dbReference type="EMBL" id="TNN77737.1"/>
    </source>
</evidence>
<protein>
    <submittedName>
        <fullName evidence="1">Uncharacterized protein</fullName>
    </submittedName>
</protein>
<dbReference type="AlphaFoldDB" id="A0A4Z2IIW6"/>
<dbReference type="EMBL" id="SRLO01000080">
    <property type="protein sequence ID" value="TNN77737.1"/>
    <property type="molecule type" value="Genomic_DNA"/>
</dbReference>
<keyword evidence="2" id="KW-1185">Reference proteome</keyword>
<comment type="caution">
    <text evidence="1">The sequence shown here is derived from an EMBL/GenBank/DDBJ whole genome shotgun (WGS) entry which is preliminary data.</text>
</comment>
<evidence type="ECO:0000313" key="2">
    <source>
        <dbReference type="Proteomes" id="UP000314294"/>
    </source>
</evidence>
<dbReference type="Proteomes" id="UP000314294">
    <property type="component" value="Unassembled WGS sequence"/>
</dbReference>
<accession>A0A4Z2IIW6</accession>
<proteinExistence type="predicted"/>
<organism evidence="1 2">
    <name type="scientific">Liparis tanakae</name>
    <name type="common">Tanaka's snailfish</name>
    <dbReference type="NCBI Taxonomy" id="230148"/>
    <lineage>
        <taxon>Eukaryota</taxon>
        <taxon>Metazoa</taxon>
        <taxon>Chordata</taxon>
        <taxon>Craniata</taxon>
        <taxon>Vertebrata</taxon>
        <taxon>Euteleostomi</taxon>
        <taxon>Actinopterygii</taxon>
        <taxon>Neopterygii</taxon>
        <taxon>Teleostei</taxon>
        <taxon>Neoteleostei</taxon>
        <taxon>Acanthomorphata</taxon>
        <taxon>Eupercaria</taxon>
        <taxon>Perciformes</taxon>
        <taxon>Cottioidei</taxon>
        <taxon>Cottales</taxon>
        <taxon>Liparidae</taxon>
        <taxon>Liparis</taxon>
    </lineage>
</organism>
<reference evidence="1 2" key="1">
    <citation type="submission" date="2019-03" db="EMBL/GenBank/DDBJ databases">
        <title>First draft genome of Liparis tanakae, snailfish: a comprehensive survey of snailfish specific genes.</title>
        <authorList>
            <person name="Kim W."/>
            <person name="Song I."/>
            <person name="Jeong J.-H."/>
            <person name="Kim D."/>
            <person name="Kim S."/>
            <person name="Ryu S."/>
            <person name="Song J.Y."/>
            <person name="Lee S.K."/>
        </authorList>
    </citation>
    <scope>NUCLEOTIDE SEQUENCE [LARGE SCALE GENOMIC DNA]</scope>
    <source>
        <tissue evidence="1">Muscle</tissue>
    </source>
</reference>
<name>A0A4Z2IIW6_9TELE</name>
<sequence>MTKRRKVESKRENKGGKRNDRLISLIKVAVVKQGKQTHYRLPMWIWSVDRNRVVPVVRALRCPVESLTAVLNAVIVRRAASSPLGEQVIASVEQRVRPRILPRRKRRAAVPDALA</sequence>
<gene>
    <name evidence="1" type="ORF">EYF80_012035</name>
</gene>